<feature type="compositionally biased region" description="Polar residues" evidence="1">
    <location>
        <begin position="1"/>
        <end position="66"/>
    </location>
</feature>
<comment type="caution">
    <text evidence="2">The sequence shown here is derived from an EMBL/GenBank/DDBJ whole genome shotgun (WGS) entry which is preliminary data.</text>
</comment>
<sequence>MKTPTTHHLPTAHSTNTFPHIPTPTHSPTNTFPNQHIPTPTHSPTNTFPHQHIPTPTHSPTNTLPKPNTGGPLSPATLAALAAELGLMTAVVRFLEPPPGPHRMPPSCSSSSPSLQPGAAAAAEGHPALRALQVAWPVLSAVAGEPQCQRDPGVVEALAELYKRSLMSTKLAGRPLLPPLIGAMLGVLRVRPHAAVLDCLAAVVELFGEVAHNGETRSAQIAALDGCIQMMGALMANLSAQQQASSGAPTASAASPFPSDCSAGELAAAFFSLADRYLVFARDLLLTGQGAAALPTLVEWVCGVIVSMREREPVAAALSFLSHLLSAAARLAAEETSGGVGGGGGGGGATAAETRAGLDALFGRCGPRLVHSLLVCGTDTCPPQLMRPLAGCLMGLITLADAGAVAVAASPGVVSEPPPVSLGDSELRRGLLGWLRGSWQLPPLAELIQGGRLGTGGEHALLFTALMLRGHYPQLDIARAFPTAPGAVAPTTTAENLKPLPRGRLDALVTDFFRLARGEADADVMLAYEL</sequence>
<accession>A0A8J4BIU3</accession>
<evidence type="ECO:0000313" key="2">
    <source>
        <dbReference type="EMBL" id="GIL59547.1"/>
    </source>
</evidence>
<evidence type="ECO:0000256" key="1">
    <source>
        <dbReference type="SAM" id="MobiDB-lite"/>
    </source>
</evidence>
<dbReference type="Gene3D" id="1.25.10.10">
    <property type="entry name" value="Leucine-rich Repeat Variant"/>
    <property type="match status" value="1"/>
</dbReference>
<evidence type="ECO:0000313" key="3">
    <source>
        <dbReference type="Proteomes" id="UP000747399"/>
    </source>
</evidence>
<dbReference type="InterPro" id="IPR011989">
    <property type="entry name" value="ARM-like"/>
</dbReference>
<dbReference type="PANTHER" id="PTHR12363">
    <property type="entry name" value="TRANSPORTIN 3 AND IMPORTIN 13"/>
    <property type="match status" value="1"/>
</dbReference>
<protein>
    <submittedName>
        <fullName evidence="2">Uncharacterized protein</fullName>
    </submittedName>
</protein>
<feature type="compositionally biased region" description="Low complexity" evidence="1">
    <location>
        <begin position="105"/>
        <end position="122"/>
    </location>
</feature>
<dbReference type="EMBL" id="BNCO01000035">
    <property type="protein sequence ID" value="GIL59547.1"/>
    <property type="molecule type" value="Genomic_DNA"/>
</dbReference>
<name>A0A8J4BIU3_9CHLO</name>
<dbReference type="GO" id="GO:0005737">
    <property type="term" value="C:cytoplasm"/>
    <property type="evidence" value="ECO:0007669"/>
    <property type="project" value="TreeGrafter"/>
</dbReference>
<reference evidence="2" key="1">
    <citation type="journal article" date="2021" name="Proc. Natl. Acad. Sci. U.S.A.">
        <title>Three genomes in the algal genus Volvox reveal the fate of a haploid sex-determining region after a transition to homothallism.</title>
        <authorList>
            <person name="Yamamoto K."/>
            <person name="Hamaji T."/>
            <person name="Kawai-Toyooka H."/>
            <person name="Matsuzaki R."/>
            <person name="Takahashi F."/>
            <person name="Nishimura Y."/>
            <person name="Kawachi M."/>
            <person name="Noguchi H."/>
            <person name="Minakuchi Y."/>
            <person name="Umen J.G."/>
            <person name="Toyoda A."/>
            <person name="Nozaki H."/>
        </authorList>
    </citation>
    <scope>NUCLEOTIDE SEQUENCE</scope>
    <source>
        <strain evidence="2">NIES-3780</strain>
    </source>
</reference>
<dbReference type="Proteomes" id="UP000747399">
    <property type="component" value="Unassembled WGS sequence"/>
</dbReference>
<feature type="region of interest" description="Disordered" evidence="1">
    <location>
        <begin position="96"/>
        <end position="122"/>
    </location>
</feature>
<dbReference type="GO" id="GO:0006606">
    <property type="term" value="P:protein import into nucleus"/>
    <property type="evidence" value="ECO:0007669"/>
    <property type="project" value="TreeGrafter"/>
</dbReference>
<keyword evidence="3" id="KW-1185">Reference proteome</keyword>
<dbReference type="PANTHER" id="PTHR12363:SF54">
    <property type="entry name" value="NUCLEAR TRANSPORT RECEPTOR"/>
    <property type="match status" value="1"/>
</dbReference>
<dbReference type="InterPro" id="IPR051345">
    <property type="entry name" value="Importin_beta-like_NTR"/>
</dbReference>
<feature type="region of interest" description="Disordered" evidence="1">
    <location>
        <begin position="1"/>
        <end position="71"/>
    </location>
</feature>
<organism evidence="2 3">
    <name type="scientific">Volvox africanus</name>
    <dbReference type="NCBI Taxonomy" id="51714"/>
    <lineage>
        <taxon>Eukaryota</taxon>
        <taxon>Viridiplantae</taxon>
        <taxon>Chlorophyta</taxon>
        <taxon>core chlorophytes</taxon>
        <taxon>Chlorophyceae</taxon>
        <taxon>CS clade</taxon>
        <taxon>Chlamydomonadales</taxon>
        <taxon>Volvocaceae</taxon>
        <taxon>Volvox</taxon>
    </lineage>
</organism>
<proteinExistence type="predicted"/>
<dbReference type="AlphaFoldDB" id="A0A8J4BIU3"/>
<gene>
    <name evidence="2" type="ORF">Vafri_14293</name>
</gene>